<sequence>MAALLLEPPIQYRRFMRRVLAWGALMSLSLAACANGDQAPEDAPTSPVPPASANPSDPPSASPSASPAESPSESPQSEEPSPDVAPVREFRTTEHGKFTEPWAMEFLPGTDLLLINERGGAMKLRDQSTGEVREVSGVPEVYHEGQAGLHDVKPAPSFETDGRIYVSWVTRGDEGPHGMLGLGTLDIANAALEDLDVIWEQDPAGGDGHFSLRIAIADDLLYLTSGDRQEMDPAQDNGTNLGKILRLSLDGTPAPDNPFGDEGVESSFWSIGHRNPLGLDFDVDGTLWSSEMGPEGGDELNRIVPGANYGWPEASNGSHYNGRDIPDHREGDGFEAPKAFWTPSISPGNLEIYEGDLFAGWRNSALLGGLSGETLVRVALDGENADIVDEWEMGERVRAVEEAPDGSIWLLEDGAGARLLELRPA</sequence>
<evidence type="ECO:0000256" key="2">
    <source>
        <dbReference type="SAM" id="SignalP"/>
    </source>
</evidence>
<dbReference type="AlphaFoldDB" id="A0A1G9K1D5"/>
<gene>
    <name evidence="4" type="ORF">SAMN04488242_1565</name>
</gene>
<evidence type="ECO:0000313" key="5">
    <source>
        <dbReference type="Proteomes" id="UP000199475"/>
    </source>
</evidence>
<evidence type="ECO:0000259" key="3">
    <source>
        <dbReference type="Pfam" id="PF07995"/>
    </source>
</evidence>
<dbReference type="InterPro" id="IPR012938">
    <property type="entry name" value="Glc/Sorbosone_DH"/>
</dbReference>
<evidence type="ECO:0000313" key="4">
    <source>
        <dbReference type="EMBL" id="SDL43125.1"/>
    </source>
</evidence>
<dbReference type="EMBL" id="FNGP01000002">
    <property type="protein sequence ID" value="SDL43125.1"/>
    <property type="molecule type" value="Genomic_DNA"/>
</dbReference>
<feature type="chain" id="PRO_5039508258" evidence="2">
    <location>
        <begin position="35"/>
        <end position="425"/>
    </location>
</feature>
<dbReference type="STRING" id="686624.SAMN04488242_1565"/>
<dbReference type="SUPFAM" id="SSF50952">
    <property type="entry name" value="Soluble quinoprotein glucose dehydrogenase"/>
    <property type="match status" value="1"/>
</dbReference>
<dbReference type="Gene3D" id="2.120.10.30">
    <property type="entry name" value="TolB, C-terminal domain"/>
    <property type="match status" value="1"/>
</dbReference>
<evidence type="ECO:0000256" key="1">
    <source>
        <dbReference type="SAM" id="MobiDB-lite"/>
    </source>
</evidence>
<name>A0A1G9K1D5_9ACTN</name>
<dbReference type="InterPro" id="IPR011042">
    <property type="entry name" value="6-blade_b-propeller_TolB-like"/>
</dbReference>
<dbReference type="PANTHER" id="PTHR19328:SF75">
    <property type="entry name" value="ALDOSE SUGAR DEHYDROGENASE YLII"/>
    <property type="match status" value="1"/>
</dbReference>
<feature type="compositionally biased region" description="Pro residues" evidence="1">
    <location>
        <begin position="46"/>
        <end position="61"/>
    </location>
</feature>
<keyword evidence="5" id="KW-1185">Reference proteome</keyword>
<feature type="signal peptide" evidence="2">
    <location>
        <begin position="1"/>
        <end position="34"/>
    </location>
</feature>
<feature type="region of interest" description="Disordered" evidence="1">
    <location>
        <begin position="36"/>
        <end position="87"/>
    </location>
</feature>
<dbReference type="PANTHER" id="PTHR19328">
    <property type="entry name" value="HEDGEHOG-INTERACTING PROTEIN"/>
    <property type="match status" value="1"/>
</dbReference>
<protein>
    <submittedName>
        <fullName evidence="4">Glucose/arabinose dehydrogenase, beta-propeller fold</fullName>
    </submittedName>
</protein>
<dbReference type="Pfam" id="PF07995">
    <property type="entry name" value="GSDH"/>
    <property type="match status" value="1"/>
</dbReference>
<dbReference type="Proteomes" id="UP000199475">
    <property type="component" value="Unassembled WGS sequence"/>
</dbReference>
<reference evidence="4 5" key="1">
    <citation type="submission" date="2016-10" db="EMBL/GenBank/DDBJ databases">
        <authorList>
            <person name="de Groot N.N."/>
        </authorList>
    </citation>
    <scope>NUCLEOTIDE SEQUENCE [LARGE SCALE GENOMIC DNA]</scope>
    <source>
        <strain evidence="4 5">CGMCC 1.9159</strain>
    </source>
</reference>
<organism evidence="4 5">
    <name type="scientific">Tessaracoccus oleiagri</name>
    <dbReference type="NCBI Taxonomy" id="686624"/>
    <lineage>
        <taxon>Bacteria</taxon>
        <taxon>Bacillati</taxon>
        <taxon>Actinomycetota</taxon>
        <taxon>Actinomycetes</taxon>
        <taxon>Propionibacteriales</taxon>
        <taxon>Propionibacteriaceae</taxon>
        <taxon>Tessaracoccus</taxon>
    </lineage>
</organism>
<keyword evidence="2" id="KW-0732">Signal</keyword>
<proteinExistence type="predicted"/>
<dbReference type="InterPro" id="IPR011041">
    <property type="entry name" value="Quinoprot_gluc/sorb_DH_b-prop"/>
</dbReference>
<accession>A0A1G9K1D5</accession>
<feature type="compositionally biased region" description="Low complexity" evidence="1">
    <location>
        <begin position="62"/>
        <end position="79"/>
    </location>
</feature>
<feature type="domain" description="Glucose/Sorbosone dehydrogenase" evidence="3">
    <location>
        <begin position="99"/>
        <end position="420"/>
    </location>
</feature>